<evidence type="ECO:0000259" key="1">
    <source>
        <dbReference type="Pfam" id="PF14577"/>
    </source>
</evidence>
<dbReference type="AlphaFoldDB" id="A0AAV1VS83"/>
<comment type="caution">
    <text evidence="2">The sequence shown here is derived from an EMBL/GenBank/DDBJ whole genome shotgun (WGS) entry which is preliminary data.</text>
</comment>
<name>A0AAV1VS83_LUPLU</name>
<dbReference type="Pfam" id="PF14577">
    <property type="entry name" value="SEO_C"/>
    <property type="match status" value="1"/>
</dbReference>
<sequence>MACASKSMIPWTFLANLDSNKINDKSVPTTLVEPQGGKKSFLQVLKNDYDFSISQLPQSCIKGEAIAIKIPEEEYQTGLLRFASTLGSDSTTLKEAYVSIELVHVEIETESGNHFWKGVESLFLTNIDKTSNSVTQEVQKLFSYKNESGWALLTHGSTVLLAGHGTTMLKTVSEFDKWKKFVNKAEFEISFKEYYTKVFHSTHICTHIEIPMIIGAI</sequence>
<dbReference type="InterPro" id="IPR027944">
    <property type="entry name" value="SEO_C"/>
</dbReference>
<dbReference type="PANTHER" id="PTHR33232:SF18">
    <property type="entry name" value="PROTEIN SIEVE ELEMENT OCCLUSION B-LIKE"/>
    <property type="match status" value="1"/>
</dbReference>
<evidence type="ECO:0000313" key="3">
    <source>
        <dbReference type="Proteomes" id="UP001497480"/>
    </source>
</evidence>
<accession>A0AAV1VS83</accession>
<dbReference type="EMBL" id="CAXHTB010000001">
    <property type="protein sequence ID" value="CAL0299875.1"/>
    <property type="molecule type" value="Genomic_DNA"/>
</dbReference>
<organism evidence="2 3">
    <name type="scientific">Lupinus luteus</name>
    <name type="common">European yellow lupine</name>
    <dbReference type="NCBI Taxonomy" id="3873"/>
    <lineage>
        <taxon>Eukaryota</taxon>
        <taxon>Viridiplantae</taxon>
        <taxon>Streptophyta</taxon>
        <taxon>Embryophyta</taxon>
        <taxon>Tracheophyta</taxon>
        <taxon>Spermatophyta</taxon>
        <taxon>Magnoliopsida</taxon>
        <taxon>eudicotyledons</taxon>
        <taxon>Gunneridae</taxon>
        <taxon>Pentapetalae</taxon>
        <taxon>rosids</taxon>
        <taxon>fabids</taxon>
        <taxon>Fabales</taxon>
        <taxon>Fabaceae</taxon>
        <taxon>Papilionoideae</taxon>
        <taxon>50 kb inversion clade</taxon>
        <taxon>genistoids sensu lato</taxon>
        <taxon>core genistoids</taxon>
        <taxon>Genisteae</taxon>
        <taxon>Lupinus</taxon>
    </lineage>
</organism>
<proteinExistence type="predicted"/>
<gene>
    <name evidence="2" type="ORF">LLUT_LOCUS935</name>
</gene>
<reference evidence="2 3" key="1">
    <citation type="submission" date="2024-03" db="EMBL/GenBank/DDBJ databases">
        <authorList>
            <person name="Martinez-Hernandez J."/>
        </authorList>
    </citation>
    <scope>NUCLEOTIDE SEQUENCE [LARGE SCALE GENOMIC DNA]</scope>
</reference>
<dbReference type="PANTHER" id="PTHR33232">
    <property type="entry name" value="PROTEIN SIEVE ELEMENT OCCLUSION B-LIKE"/>
    <property type="match status" value="1"/>
</dbReference>
<feature type="domain" description="Sieve element occlusion C-terminal" evidence="1">
    <location>
        <begin position="108"/>
        <end position="216"/>
    </location>
</feature>
<dbReference type="GO" id="GO:0010088">
    <property type="term" value="P:phloem development"/>
    <property type="evidence" value="ECO:0007669"/>
    <property type="project" value="InterPro"/>
</dbReference>
<keyword evidence="3" id="KW-1185">Reference proteome</keyword>
<dbReference type="Proteomes" id="UP001497480">
    <property type="component" value="Unassembled WGS sequence"/>
</dbReference>
<evidence type="ECO:0000313" key="2">
    <source>
        <dbReference type="EMBL" id="CAL0299875.1"/>
    </source>
</evidence>
<protein>
    <recommendedName>
        <fullName evidence="1">Sieve element occlusion C-terminal domain-containing protein</fullName>
    </recommendedName>
</protein>
<dbReference type="InterPro" id="IPR039299">
    <property type="entry name" value="SEOA"/>
</dbReference>